<evidence type="ECO:0000256" key="1">
    <source>
        <dbReference type="ARBA" id="ARBA00004651"/>
    </source>
</evidence>
<evidence type="ECO:0000256" key="7">
    <source>
        <dbReference type="ARBA" id="ARBA00024033"/>
    </source>
</evidence>
<feature type="transmembrane region" description="Helical" evidence="8">
    <location>
        <begin position="111"/>
        <end position="138"/>
    </location>
</feature>
<feature type="transmembrane region" description="Helical" evidence="8">
    <location>
        <begin position="218"/>
        <end position="241"/>
    </location>
</feature>
<evidence type="ECO:0000256" key="3">
    <source>
        <dbReference type="ARBA" id="ARBA00022679"/>
    </source>
</evidence>
<proteinExistence type="inferred from homology"/>
<dbReference type="InterPro" id="IPR018584">
    <property type="entry name" value="GT87"/>
</dbReference>
<sequence length="410" mass="44191">MTSIDQPVKAPAGESFARLLDPARLKLIARCSIVVAPVIYLCDLLQQTRLDLTDGVHRPFGDDFINYWSGAWLALHERAKGVYDFDAFHLFETSVVGSHIDPYHYSYPPVLLLLTAPLALIPYVPALGVWLAATWYAFYRALKAASGEGALLLSLATPALFVNAVGGQNGALTAALLCGGLVLLDRRPVVAGLLFGCLVYKPHLAVILPFALVAGRRWLTVVTTGTTAVVLVAVSVTLFGMQSWLDYIHNLGILRAAILEDGTGVWHRMVSMFVFARRLGADVQTAYAVQAVFAVVAAIVVARSWWRDDAAPVRNALVVMGTCLITPYLQDYDLVMSAFVAVWLKQAGERHVSVSPTMIAAGMAAIMLAPFFAAPLAKATGLVWATPVLVAVFALLVALMLAPPKHTVQT</sequence>
<evidence type="ECO:0000256" key="2">
    <source>
        <dbReference type="ARBA" id="ARBA00022475"/>
    </source>
</evidence>
<dbReference type="Pfam" id="PF09594">
    <property type="entry name" value="GT87"/>
    <property type="match status" value="1"/>
</dbReference>
<evidence type="ECO:0000256" key="6">
    <source>
        <dbReference type="ARBA" id="ARBA00023136"/>
    </source>
</evidence>
<gene>
    <name evidence="9" type="ORF">SAMN05444170_5225</name>
</gene>
<keyword evidence="10" id="KW-1185">Reference proteome</keyword>
<reference evidence="10" key="1">
    <citation type="submission" date="2016-11" db="EMBL/GenBank/DDBJ databases">
        <authorList>
            <person name="Varghese N."/>
            <person name="Submissions S."/>
        </authorList>
    </citation>
    <scope>NUCLEOTIDE SEQUENCE [LARGE SCALE GENOMIC DNA]</scope>
    <source>
        <strain evidence="10">GAS401</strain>
    </source>
</reference>
<feature type="transmembrane region" description="Helical" evidence="8">
    <location>
        <begin position="189"/>
        <end position="211"/>
    </location>
</feature>
<evidence type="ECO:0000313" key="9">
    <source>
        <dbReference type="EMBL" id="SHN82733.1"/>
    </source>
</evidence>
<dbReference type="GO" id="GO:0016758">
    <property type="term" value="F:hexosyltransferase activity"/>
    <property type="evidence" value="ECO:0007669"/>
    <property type="project" value="InterPro"/>
</dbReference>
<dbReference type="RefSeq" id="WP_083587767.1">
    <property type="nucleotide sequence ID" value="NZ_LT670849.1"/>
</dbReference>
<feature type="transmembrane region" description="Helical" evidence="8">
    <location>
        <begin position="356"/>
        <end position="376"/>
    </location>
</feature>
<evidence type="ECO:0000313" key="10">
    <source>
        <dbReference type="Proteomes" id="UP000184096"/>
    </source>
</evidence>
<keyword evidence="6 8" id="KW-0472">Membrane</keyword>
<keyword evidence="3" id="KW-0808">Transferase</keyword>
<feature type="transmembrane region" description="Helical" evidence="8">
    <location>
        <begin position="287"/>
        <end position="306"/>
    </location>
</feature>
<dbReference type="OrthoDB" id="7679563at2"/>
<protein>
    <recommendedName>
        <fullName evidence="11">DUF2029 domain-containing protein</fullName>
    </recommendedName>
</protein>
<keyword evidence="2" id="KW-1003">Cell membrane</keyword>
<comment type="subcellular location">
    <subcellularLocation>
        <location evidence="1">Cell membrane</location>
        <topology evidence="1">Multi-pass membrane protein</topology>
    </subcellularLocation>
</comment>
<evidence type="ECO:0000256" key="5">
    <source>
        <dbReference type="ARBA" id="ARBA00022989"/>
    </source>
</evidence>
<feature type="transmembrane region" description="Helical" evidence="8">
    <location>
        <begin position="318"/>
        <end position="344"/>
    </location>
</feature>
<dbReference type="GO" id="GO:0005886">
    <property type="term" value="C:plasma membrane"/>
    <property type="evidence" value="ECO:0007669"/>
    <property type="project" value="UniProtKB-SubCell"/>
</dbReference>
<dbReference type="Proteomes" id="UP000184096">
    <property type="component" value="Chromosome I"/>
</dbReference>
<evidence type="ECO:0008006" key="11">
    <source>
        <dbReference type="Google" id="ProtNLM"/>
    </source>
</evidence>
<evidence type="ECO:0000256" key="4">
    <source>
        <dbReference type="ARBA" id="ARBA00022692"/>
    </source>
</evidence>
<comment type="similarity">
    <text evidence="7">Belongs to the glycosyltransferase 87 family.</text>
</comment>
<organism evidence="9 10">
    <name type="scientific">Bradyrhizobium erythrophlei</name>
    <dbReference type="NCBI Taxonomy" id="1437360"/>
    <lineage>
        <taxon>Bacteria</taxon>
        <taxon>Pseudomonadati</taxon>
        <taxon>Pseudomonadota</taxon>
        <taxon>Alphaproteobacteria</taxon>
        <taxon>Hyphomicrobiales</taxon>
        <taxon>Nitrobacteraceae</taxon>
        <taxon>Bradyrhizobium</taxon>
    </lineage>
</organism>
<dbReference type="AlphaFoldDB" id="A0A1M7UI82"/>
<name>A0A1M7UI82_9BRAD</name>
<evidence type="ECO:0000256" key="8">
    <source>
        <dbReference type="SAM" id="Phobius"/>
    </source>
</evidence>
<keyword evidence="4 8" id="KW-0812">Transmembrane</keyword>
<feature type="transmembrane region" description="Helical" evidence="8">
    <location>
        <begin position="382"/>
        <end position="402"/>
    </location>
</feature>
<accession>A0A1M7UI82</accession>
<keyword evidence="5 8" id="KW-1133">Transmembrane helix</keyword>
<dbReference type="EMBL" id="LT670849">
    <property type="protein sequence ID" value="SHN82733.1"/>
    <property type="molecule type" value="Genomic_DNA"/>
</dbReference>
<feature type="transmembrane region" description="Helical" evidence="8">
    <location>
        <begin position="150"/>
        <end position="183"/>
    </location>
</feature>